<dbReference type="Proteomes" id="UP000029391">
    <property type="component" value="Unassembled WGS sequence"/>
</dbReference>
<dbReference type="AlphaFoldDB" id="A0A091BAU4"/>
<proteinExistence type="predicted"/>
<keyword evidence="2" id="KW-1185">Reference proteome</keyword>
<dbReference type="SUPFAM" id="SSF53474">
    <property type="entry name" value="alpha/beta-Hydrolases"/>
    <property type="match status" value="1"/>
</dbReference>
<reference evidence="1 2" key="1">
    <citation type="submission" date="2013-09" db="EMBL/GenBank/DDBJ databases">
        <title>Genome sequencing of Arenimonas composti.</title>
        <authorList>
            <person name="Chen F."/>
            <person name="Wang G."/>
        </authorList>
    </citation>
    <scope>NUCLEOTIDE SEQUENCE [LARGE SCALE GENOMIC DNA]</scope>
    <source>
        <strain evidence="1 2">TR7-09</strain>
    </source>
</reference>
<evidence type="ECO:0000313" key="1">
    <source>
        <dbReference type="EMBL" id="KFN49793.1"/>
    </source>
</evidence>
<accession>A0A091BAU4</accession>
<comment type="caution">
    <text evidence="1">The sequence shown here is derived from an EMBL/GenBank/DDBJ whole genome shotgun (WGS) entry which is preliminary data.</text>
</comment>
<evidence type="ECO:0008006" key="3">
    <source>
        <dbReference type="Google" id="ProtNLM"/>
    </source>
</evidence>
<dbReference type="STRING" id="1121013.GCA_000426365_00199"/>
<dbReference type="EMBL" id="AWXU01000030">
    <property type="protein sequence ID" value="KFN49793.1"/>
    <property type="molecule type" value="Genomic_DNA"/>
</dbReference>
<evidence type="ECO:0000313" key="2">
    <source>
        <dbReference type="Proteomes" id="UP000029391"/>
    </source>
</evidence>
<dbReference type="InterPro" id="IPR029058">
    <property type="entry name" value="AB_hydrolase_fold"/>
</dbReference>
<sequence length="77" mass="8242">MLAIDASEKLEAVSVPLLYLMATHDRVVPVSALKQIERVLPATQVVSVNAPHFLLQAAPIEAAAAVSEFIRPLHDAS</sequence>
<name>A0A091BAU4_9GAMM</name>
<organism evidence="1 2">
    <name type="scientific">Arenimonas composti TR7-09 = DSM 18010</name>
    <dbReference type="NCBI Taxonomy" id="1121013"/>
    <lineage>
        <taxon>Bacteria</taxon>
        <taxon>Pseudomonadati</taxon>
        <taxon>Pseudomonadota</taxon>
        <taxon>Gammaproteobacteria</taxon>
        <taxon>Lysobacterales</taxon>
        <taxon>Lysobacteraceae</taxon>
        <taxon>Arenimonas</taxon>
    </lineage>
</organism>
<gene>
    <name evidence="1" type="ORF">P873_09565</name>
</gene>
<protein>
    <recommendedName>
        <fullName evidence="3">AB hydrolase-1 domain-containing protein</fullName>
    </recommendedName>
</protein>
<dbReference type="Gene3D" id="3.40.50.1820">
    <property type="entry name" value="alpha/beta hydrolase"/>
    <property type="match status" value="1"/>
</dbReference>